<evidence type="ECO:0000313" key="2">
    <source>
        <dbReference type="EMBL" id="EDW38669.1"/>
    </source>
</evidence>
<dbReference type="SMR" id="B4HD85"/>
<dbReference type="STRING" id="7234.B4HD85"/>
<dbReference type="HOGENOM" id="CLU_1134592_0_0_1"/>
<dbReference type="Gene3D" id="3.60.10.10">
    <property type="entry name" value="Endonuclease/exonuclease/phosphatase"/>
    <property type="match status" value="1"/>
</dbReference>
<gene>
    <name evidence="2" type="primary">Dper\GL17817</name>
    <name evidence="2" type="ORF">Dper_GL17817</name>
</gene>
<proteinExistence type="predicted"/>
<dbReference type="SUPFAM" id="SSF56219">
    <property type="entry name" value="DNase I-like"/>
    <property type="match status" value="1"/>
</dbReference>
<evidence type="ECO:0000313" key="3">
    <source>
        <dbReference type="Proteomes" id="UP000008744"/>
    </source>
</evidence>
<sequence>MRSEAKGKTYSEVLALITRRDDGQLQDLSRSVNKRRQRKRCKNEGEHRVLDGVAEVRALSEDSKTRVLAISNLDTLITSEDLAKVAIIGLPSKDADVVLGKGKIKVGWTVCKIKEKDSQPRAAKDLLLQTVKELKSDLAILSEQYKTDDNEFWATDKTGKASLWACGDDPSKLCNVLAGSGFVRARAGYLWVYSCYLALESYTRIIEDIAEDARNRGTVLIAGDFNAWAHEWGCQVTNARGRIFL</sequence>
<evidence type="ECO:0000256" key="1">
    <source>
        <dbReference type="SAM" id="Coils"/>
    </source>
</evidence>
<name>B4HD85_DROPE</name>
<keyword evidence="3" id="KW-1185">Reference proteome</keyword>
<dbReference type="PhylomeDB" id="B4HD85"/>
<feature type="coiled-coil region" evidence="1">
    <location>
        <begin position="124"/>
        <end position="151"/>
    </location>
</feature>
<accession>B4HD85</accession>
<dbReference type="EMBL" id="CH479800">
    <property type="protein sequence ID" value="EDW38669.1"/>
    <property type="molecule type" value="Genomic_DNA"/>
</dbReference>
<dbReference type="Proteomes" id="UP000008744">
    <property type="component" value="Unassembled WGS sequence"/>
</dbReference>
<protein>
    <submittedName>
        <fullName evidence="2">GL17817</fullName>
    </submittedName>
</protein>
<organism evidence="3">
    <name type="scientific">Drosophila persimilis</name>
    <name type="common">Fruit fly</name>
    <dbReference type="NCBI Taxonomy" id="7234"/>
    <lineage>
        <taxon>Eukaryota</taxon>
        <taxon>Metazoa</taxon>
        <taxon>Ecdysozoa</taxon>
        <taxon>Arthropoda</taxon>
        <taxon>Hexapoda</taxon>
        <taxon>Insecta</taxon>
        <taxon>Pterygota</taxon>
        <taxon>Neoptera</taxon>
        <taxon>Endopterygota</taxon>
        <taxon>Diptera</taxon>
        <taxon>Brachycera</taxon>
        <taxon>Muscomorpha</taxon>
        <taxon>Ephydroidea</taxon>
        <taxon>Drosophilidae</taxon>
        <taxon>Drosophila</taxon>
        <taxon>Sophophora</taxon>
    </lineage>
</organism>
<keyword evidence="1" id="KW-0175">Coiled coil</keyword>
<dbReference type="AlphaFoldDB" id="B4HD85"/>
<reference evidence="2 3" key="1">
    <citation type="journal article" date="2007" name="Nature">
        <title>Evolution of genes and genomes on the Drosophila phylogeny.</title>
        <authorList>
            <consortium name="Drosophila 12 Genomes Consortium"/>
            <person name="Clark A.G."/>
            <person name="Eisen M.B."/>
            <person name="Smith D.R."/>
            <person name="Bergman C.M."/>
            <person name="Oliver B."/>
            <person name="Markow T.A."/>
            <person name="Kaufman T.C."/>
            <person name="Kellis M."/>
            <person name="Gelbart W."/>
            <person name="Iyer V.N."/>
            <person name="Pollard D.A."/>
            <person name="Sackton T.B."/>
            <person name="Larracuente A.M."/>
            <person name="Singh N.D."/>
            <person name="Abad J.P."/>
            <person name="Abt D.N."/>
            <person name="Adryan B."/>
            <person name="Aguade M."/>
            <person name="Akashi H."/>
            <person name="Anderson W.W."/>
            <person name="Aquadro C.F."/>
            <person name="Ardell D.H."/>
            <person name="Arguello R."/>
            <person name="Artieri C.G."/>
            <person name="Barbash D.A."/>
            <person name="Barker D."/>
            <person name="Barsanti P."/>
            <person name="Batterham P."/>
            <person name="Batzoglou S."/>
            <person name="Begun D."/>
            <person name="Bhutkar A."/>
            <person name="Blanco E."/>
            <person name="Bosak S.A."/>
            <person name="Bradley R.K."/>
            <person name="Brand A.D."/>
            <person name="Brent M.R."/>
            <person name="Brooks A.N."/>
            <person name="Brown R.H."/>
            <person name="Butlin R.K."/>
            <person name="Caggese C."/>
            <person name="Calvi B.R."/>
            <person name="Bernardo de Carvalho A."/>
            <person name="Caspi A."/>
            <person name="Castrezana S."/>
            <person name="Celniker S.E."/>
            <person name="Chang J.L."/>
            <person name="Chapple C."/>
            <person name="Chatterji S."/>
            <person name="Chinwalla A."/>
            <person name="Civetta A."/>
            <person name="Clifton S.W."/>
            <person name="Comeron J.M."/>
            <person name="Costello J.C."/>
            <person name="Coyne J.A."/>
            <person name="Daub J."/>
            <person name="David R.G."/>
            <person name="Delcher A.L."/>
            <person name="Delehaunty K."/>
            <person name="Do C.B."/>
            <person name="Ebling H."/>
            <person name="Edwards K."/>
            <person name="Eickbush T."/>
            <person name="Evans J.D."/>
            <person name="Filipski A."/>
            <person name="Findeiss S."/>
            <person name="Freyhult E."/>
            <person name="Fulton L."/>
            <person name="Fulton R."/>
            <person name="Garcia A.C."/>
            <person name="Gardiner A."/>
            <person name="Garfield D.A."/>
            <person name="Garvin B.E."/>
            <person name="Gibson G."/>
            <person name="Gilbert D."/>
            <person name="Gnerre S."/>
            <person name="Godfrey J."/>
            <person name="Good R."/>
            <person name="Gotea V."/>
            <person name="Gravely B."/>
            <person name="Greenberg A.J."/>
            <person name="Griffiths-Jones S."/>
            <person name="Gross S."/>
            <person name="Guigo R."/>
            <person name="Gustafson E.A."/>
            <person name="Haerty W."/>
            <person name="Hahn M.W."/>
            <person name="Halligan D.L."/>
            <person name="Halpern A.L."/>
            <person name="Halter G.M."/>
            <person name="Han M.V."/>
            <person name="Heger A."/>
            <person name="Hillier L."/>
            <person name="Hinrichs A.S."/>
            <person name="Holmes I."/>
            <person name="Hoskins R.A."/>
            <person name="Hubisz M.J."/>
            <person name="Hultmark D."/>
            <person name="Huntley M.A."/>
            <person name="Jaffe D.B."/>
            <person name="Jagadeeshan S."/>
            <person name="Jeck W.R."/>
            <person name="Johnson J."/>
            <person name="Jones C.D."/>
            <person name="Jordan W.C."/>
            <person name="Karpen G.H."/>
            <person name="Kataoka E."/>
            <person name="Keightley P.D."/>
            <person name="Kheradpour P."/>
            <person name="Kirkness E.F."/>
            <person name="Koerich L.B."/>
            <person name="Kristiansen K."/>
            <person name="Kudrna D."/>
            <person name="Kulathinal R.J."/>
            <person name="Kumar S."/>
            <person name="Kwok R."/>
            <person name="Lander E."/>
            <person name="Langley C.H."/>
            <person name="Lapoint R."/>
            <person name="Lazzaro B.P."/>
            <person name="Lee S.J."/>
            <person name="Levesque L."/>
            <person name="Li R."/>
            <person name="Lin C.F."/>
            <person name="Lin M.F."/>
            <person name="Lindblad-Toh K."/>
            <person name="Llopart A."/>
            <person name="Long M."/>
            <person name="Low L."/>
            <person name="Lozovsky E."/>
            <person name="Lu J."/>
            <person name="Luo M."/>
            <person name="Machado C.A."/>
            <person name="Makalowski W."/>
            <person name="Marzo M."/>
            <person name="Matsuda M."/>
            <person name="Matzkin L."/>
            <person name="McAllister B."/>
            <person name="McBride C.S."/>
            <person name="McKernan B."/>
            <person name="McKernan K."/>
            <person name="Mendez-Lago M."/>
            <person name="Minx P."/>
            <person name="Mollenhauer M.U."/>
            <person name="Montooth K."/>
            <person name="Mount S.M."/>
            <person name="Mu X."/>
            <person name="Myers E."/>
            <person name="Negre B."/>
            <person name="Newfeld S."/>
            <person name="Nielsen R."/>
            <person name="Noor M.A."/>
            <person name="O'Grady P."/>
            <person name="Pachter L."/>
            <person name="Papaceit M."/>
            <person name="Parisi M.J."/>
            <person name="Parisi M."/>
            <person name="Parts L."/>
            <person name="Pedersen J.S."/>
            <person name="Pesole G."/>
            <person name="Phillippy A.M."/>
            <person name="Ponting C.P."/>
            <person name="Pop M."/>
            <person name="Porcelli D."/>
            <person name="Powell J.R."/>
            <person name="Prohaska S."/>
            <person name="Pruitt K."/>
            <person name="Puig M."/>
            <person name="Quesneville H."/>
            <person name="Ram K.R."/>
            <person name="Rand D."/>
            <person name="Rasmussen M.D."/>
            <person name="Reed L.K."/>
            <person name="Reenan R."/>
            <person name="Reily A."/>
            <person name="Remington K.A."/>
            <person name="Rieger T.T."/>
            <person name="Ritchie M.G."/>
            <person name="Robin C."/>
            <person name="Rogers Y.H."/>
            <person name="Rohde C."/>
            <person name="Rozas J."/>
            <person name="Rubenfield M.J."/>
            <person name="Ruiz A."/>
            <person name="Russo S."/>
            <person name="Salzberg S.L."/>
            <person name="Sanchez-Gracia A."/>
            <person name="Saranga D.J."/>
            <person name="Sato H."/>
            <person name="Schaeffer S.W."/>
            <person name="Schatz M.C."/>
            <person name="Schlenke T."/>
            <person name="Schwartz R."/>
            <person name="Segarra C."/>
            <person name="Singh R.S."/>
            <person name="Sirot L."/>
            <person name="Sirota M."/>
            <person name="Sisneros N.B."/>
            <person name="Smith C.D."/>
            <person name="Smith T.F."/>
            <person name="Spieth J."/>
            <person name="Stage D.E."/>
            <person name="Stark A."/>
            <person name="Stephan W."/>
            <person name="Strausberg R.L."/>
            <person name="Strempel S."/>
            <person name="Sturgill D."/>
            <person name="Sutton G."/>
            <person name="Sutton G.G."/>
            <person name="Tao W."/>
            <person name="Teichmann S."/>
            <person name="Tobari Y.N."/>
            <person name="Tomimura Y."/>
            <person name="Tsolas J.M."/>
            <person name="Valente V.L."/>
            <person name="Venter E."/>
            <person name="Venter J.C."/>
            <person name="Vicario S."/>
            <person name="Vieira F.G."/>
            <person name="Vilella A.J."/>
            <person name="Villasante A."/>
            <person name="Walenz B."/>
            <person name="Wang J."/>
            <person name="Wasserman M."/>
            <person name="Watts T."/>
            <person name="Wilson D."/>
            <person name="Wilson R.K."/>
            <person name="Wing R.A."/>
            <person name="Wolfner M.F."/>
            <person name="Wong A."/>
            <person name="Wong G.K."/>
            <person name="Wu C.I."/>
            <person name="Wu G."/>
            <person name="Yamamoto D."/>
            <person name="Yang H.P."/>
            <person name="Yang S.P."/>
            <person name="Yorke J.A."/>
            <person name="Yoshida K."/>
            <person name="Zdobnov E."/>
            <person name="Zhang P."/>
            <person name="Zhang Y."/>
            <person name="Zimin A.V."/>
            <person name="Baldwin J."/>
            <person name="Abdouelleil A."/>
            <person name="Abdulkadir J."/>
            <person name="Abebe A."/>
            <person name="Abera B."/>
            <person name="Abreu J."/>
            <person name="Acer S.C."/>
            <person name="Aftuck L."/>
            <person name="Alexander A."/>
            <person name="An P."/>
            <person name="Anderson E."/>
            <person name="Anderson S."/>
            <person name="Arachi H."/>
            <person name="Azer M."/>
            <person name="Bachantsang P."/>
            <person name="Barry A."/>
            <person name="Bayul T."/>
            <person name="Berlin A."/>
            <person name="Bessette D."/>
            <person name="Bloom T."/>
            <person name="Blye J."/>
            <person name="Boguslavskiy L."/>
            <person name="Bonnet C."/>
            <person name="Boukhgalter B."/>
            <person name="Bourzgui I."/>
            <person name="Brown A."/>
            <person name="Cahill P."/>
            <person name="Channer S."/>
            <person name="Cheshatsang Y."/>
            <person name="Chuda L."/>
            <person name="Citroen M."/>
            <person name="Collymore A."/>
            <person name="Cooke P."/>
            <person name="Costello M."/>
            <person name="D'Aco K."/>
            <person name="Daza R."/>
            <person name="De Haan G."/>
            <person name="DeGray S."/>
            <person name="DeMaso C."/>
            <person name="Dhargay N."/>
            <person name="Dooley K."/>
            <person name="Dooley E."/>
            <person name="Doricent M."/>
            <person name="Dorje P."/>
            <person name="Dorjee K."/>
            <person name="Dupes A."/>
            <person name="Elong R."/>
            <person name="Falk J."/>
            <person name="Farina A."/>
            <person name="Faro S."/>
            <person name="Ferguson D."/>
            <person name="Fisher S."/>
            <person name="Foley C.D."/>
            <person name="Franke A."/>
            <person name="Friedrich D."/>
            <person name="Gadbois L."/>
            <person name="Gearin G."/>
            <person name="Gearin C.R."/>
            <person name="Giannoukos G."/>
            <person name="Goode T."/>
            <person name="Graham J."/>
            <person name="Grandbois E."/>
            <person name="Grewal S."/>
            <person name="Gyaltsen K."/>
            <person name="Hafez N."/>
            <person name="Hagos B."/>
            <person name="Hall J."/>
            <person name="Henson C."/>
            <person name="Hollinger A."/>
            <person name="Honan T."/>
            <person name="Huard M.D."/>
            <person name="Hughes L."/>
            <person name="Hurhula B."/>
            <person name="Husby M.E."/>
            <person name="Kamat A."/>
            <person name="Kanga B."/>
            <person name="Kashin S."/>
            <person name="Khazanovich D."/>
            <person name="Kisner P."/>
            <person name="Lance K."/>
            <person name="Lara M."/>
            <person name="Lee W."/>
            <person name="Lennon N."/>
            <person name="Letendre F."/>
            <person name="LeVine R."/>
            <person name="Lipovsky A."/>
            <person name="Liu X."/>
            <person name="Liu J."/>
            <person name="Liu S."/>
            <person name="Lokyitsang T."/>
            <person name="Lokyitsang Y."/>
            <person name="Lubonja R."/>
            <person name="Lui A."/>
            <person name="MacDonald P."/>
            <person name="Magnisalis V."/>
            <person name="Maru K."/>
            <person name="Matthews C."/>
            <person name="McCusker W."/>
            <person name="McDonough S."/>
            <person name="Mehta T."/>
            <person name="Meldrim J."/>
            <person name="Meneus L."/>
            <person name="Mihai O."/>
            <person name="Mihalev A."/>
            <person name="Mihova T."/>
            <person name="Mittelman R."/>
            <person name="Mlenga V."/>
            <person name="Montmayeur A."/>
            <person name="Mulrain L."/>
            <person name="Navidi A."/>
            <person name="Naylor J."/>
            <person name="Negash T."/>
            <person name="Nguyen T."/>
            <person name="Nguyen N."/>
            <person name="Nicol R."/>
            <person name="Norbu C."/>
            <person name="Norbu N."/>
            <person name="Novod N."/>
            <person name="O'Neill B."/>
            <person name="Osman S."/>
            <person name="Markiewicz E."/>
            <person name="Oyono O.L."/>
            <person name="Patti C."/>
            <person name="Phunkhang P."/>
            <person name="Pierre F."/>
            <person name="Priest M."/>
            <person name="Raghuraman S."/>
            <person name="Rege F."/>
            <person name="Reyes R."/>
            <person name="Rise C."/>
            <person name="Rogov P."/>
            <person name="Ross K."/>
            <person name="Ryan E."/>
            <person name="Settipalli S."/>
            <person name="Shea T."/>
            <person name="Sherpa N."/>
            <person name="Shi L."/>
            <person name="Shih D."/>
            <person name="Sparrow T."/>
            <person name="Spaulding J."/>
            <person name="Stalker J."/>
            <person name="Stange-Thomann N."/>
            <person name="Stavropoulos S."/>
            <person name="Stone C."/>
            <person name="Strader C."/>
            <person name="Tesfaye S."/>
            <person name="Thomson T."/>
            <person name="Thoulutsang Y."/>
            <person name="Thoulutsang D."/>
            <person name="Topham K."/>
            <person name="Topping I."/>
            <person name="Tsamla T."/>
            <person name="Vassiliev H."/>
            <person name="Vo A."/>
            <person name="Wangchuk T."/>
            <person name="Wangdi T."/>
            <person name="Weiand M."/>
            <person name="Wilkinson J."/>
            <person name="Wilson A."/>
            <person name="Yadav S."/>
            <person name="Young G."/>
            <person name="Yu Q."/>
            <person name="Zembek L."/>
            <person name="Zhong D."/>
            <person name="Zimmer A."/>
            <person name="Zwirko Z."/>
            <person name="Jaffe D.B."/>
            <person name="Alvarez P."/>
            <person name="Brockman W."/>
            <person name="Butler J."/>
            <person name="Chin C."/>
            <person name="Gnerre S."/>
            <person name="Grabherr M."/>
            <person name="Kleber M."/>
            <person name="Mauceli E."/>
            <person name="MacCallum I."/>
        </authorList>
    </citation>
    <scope>NUCLEOTIDE SEQUENCE [LARGE SCALE GENOMIC DNA]</scope>
    <source>
        <strain evidence="3">MSH-3 / Tucson 14011-0111.49</strain>
    </source>
</reference>
<dbReference type="InterPro" id="IPR036691">
    <property type="entry name" value="Endo/exonu/phosph_ase_sf"/>
</dbReference>